<sequence length="201" mass="22426">MVQKRNLSATKIKAVATDMINRSGAEQLSFSRVADALGVKPQAMYAYFKSKEALRAELIVDFLDGITAKIKTELAGVAGKDALRIFGEQLYQLLLAQPEMTRLAFGGVDYQHQSDAYEHLKDLIGLLKRLVAPFSQDETEILNDSRLFRAFIFGYVQNELWGLFQRSSVPAETSFQVSLNQVITLITTTHTETKSSDLDAD</sequence>
<gene>
    <name evidence="4" type="ORF">FD14_GL002141</name>
</gene>
<keyword evidence="5" id="KW-1185">Reference proteome</keyword>
<dbReference type="InterPro" id="IPR001647">
    <property type="entry name" value="HTH_TetR"/>
</dbReference>
<dbReference type="GO" id="GO:0003677">
    <property type="term" value="F:DNA binding"/>
    <property type="evidence" value="ECO:0007669"/>
    <property type="project" value="UniProtKB-UniRule"/>
</dbReference>
<dbReference type="Gene3D" id="1.10.10.60">
    <property type="entry name" value="Homeodomain-like"/>
    <property type="match status" value="1"/>
</dbReference>
<dbReference type="Pfam" id="PF00440">
    <property type="entry name" value="TetR_N"/>
    <property type="match status" value="1"/>
</dbReference>
<dbReference type="STRING" id="1423804.FD14_GL002141"/>
<proteinExistence type="predicted"/>
<dbReference type="AlphaFoldDB" id="A0A0R2F1Y5"/>
<organism evidence="4 5">
    <name type="scientific">Secundilactobacillus similis DSM 23365 = JCM 2765</name>
    <dbReference type="NCBI Taxonomy" id="1423804"/>
    <lineage>
        <taxon>Bacteria</taxon>
        <taxon>Bacillati</taxon>
        <taxon>Bacillota</taxon>
        <taxon>Bacilli</taxon>
        <taxon>Lactobacillales</taxon>
        <taxon>Lactobacillaceae</taxon>
        <taxon>Secundilactobacillus</taxon>
    </lineage>
</organism>
<evidence type="ECO:0000313" key="4">
    <source>
        <dbReference type="EMBL" id="KRN18276.1"/>
    </source>
</evidence>
<protein>
    <submittedName>
        <fullName evidence="4">Tetr family transcriptional regulator</fullName>
    </submittedName>
</protein>
<dbReference type="Proteomes" id="UP000051442">
    <property type="component" value="Unassembled WGS sequence"/>
</dbReference>
<name>A0A0R2F1Y5_9LACO</name>
<dbReference type="InterPro" id="IPR009057">
    <property type="entry name" value="Homeodomain-like_sf"/>
</dbReference>
<feature type="DNA-binding region" description="H-T-H motif" evidence="2">
    <location>
        <begin position="29"/>
        <end position="48"/>
    </location>
</feature>
<dbReference type="EMBL" id="AYZM01000158">
    <property type="protein sequence ID" value="KRN18276.1"/>
    <property type="molecule type" value="Genomic_DNA"/>
</dbReference>
<evidence type="ECO:0000259" key="3">
    <source>
        <dbReference type="PROSITE" id="PS50977"/>
    </source>
</evidence>
<dbReference type="RefSeq" id="WP_054732936.1">
    <property type="nucleotide sequence ID" value="NZ_AYZM01000158.1"/>
</dbReference>
<accession>A0A0R2F1Y5</accession>
<comment type="caution">
    <text evidence="4">The sequence shown here is derived from an EMBL/GenBank/DDBJ whole genome shotgun (WGS) entry which is preliminary data.</text>
</comment>
<evidence type="ECO:0000256" key="2">
    <source>
        <dbReference type="PROSITE-ProRule" id="PRU00335"/>
    </source>
</evidence>
<dbReference type="PROSITE" id="PS50977">
    <property type="entry name" value="HTH_TETR_2"/>
    <property type="match status" value="1"/>
</dbReference>
<evidence type="ECO:0000313" key="5">
    <source>
        <dbReference type="Proteomes" id="UP000051442"/>
    </source>
</evidence>
<feature type="domain" description="HTH tetR-type" evidence="3">
    <location>
        <begin position="6"/>
        <end position="66"/>
    </location>
</feature>
<dbReference type="PATRIC" id="fig|1423804.4.peg.2325"/>
<reference evidence="4 5" key="1">
    <citation type="journal article" date="2015" name="Genome Announc.">
        <title>Expanding the biotechnology potential of lactobacilli through comparative genomics of 213 strains and associated genera.</title>
        <authorList>
            <person name="Sun Z."/>
            <person name="Harris H.M."/>
            <person name="McCann A."/>
            <person name="Guo C."/>
            <person name="Argimon S."/>
            <person name="Zhang W."/>
            <person name="Yang X."/>
            <person name="Jeffery I.B."/>
            <person name="Cooney J.C."/>
            <person name="Kagawa T.F."/>
            <person name="Liu W."/>
            <person name="Song Y."/>
            <person name="Salvetti E."/>
            <person name="Wrobel A."/>
            <person name="Rasinkangas P."/>
            <person name="Parkhill J."/>
            <person name="Rea M.C."/>
            <person name="O'Sullivan O."/>
            <person name="Ritari J."/>
            <person name="Douillard F.P."/>
            <person name="Paul Ross R."/>
            <person name="Yang R."/>
            <person name="Briner A.E."/>
            <person name="Felis G.E."/>
            <person name="de Vos W.M."/>
            <person name="Barrangou R."/>
            <person name="Klaenhammer T.R."/>
            <person name="Caufield P.W."/>
            <person name="Cui Y."/>
            <person name="Zhang H."/>
            <person name="O'Toole P.W."/>
        </authorList>
    </citation>
    <scope>NUCLEOTIDE SEQUENCE [LARGE SCALE GENOMIC DNA]</scope>
    <source>
        <strain evidence="4 5">DSM 23365</strain>
    </source>
</reference>
<dbReference type="SUPFAM" id="SSF46689">
    <property type="entry name" value="Homeodomain-like"/>
    <property type="match status" value="1"/>
</dbReference>
<dbReference type="OrthoDB" id="2329191at2"/>
<evidence type="ECO:0000256" key="1">
    <source>
        <dbReference type="ARBA" id="ARBA00023125"/>
    </source>
</evidence>
<keyword evidence="1 2" id="KW-0238">DNA-binding</keyword>
<dbReference type="Gene3D" id="1.10.357.10">
    <property type="entry name" value="Tetracycline Repressor, domain 2"/>
    <property type="match status" value="1"/>
</dbReference>